<evidence type="ECO:0000313" key="3">
    <source>
        <dbReference type="Proteomes" id="UP000197138"/>
    </source>
</evidence>
<accession>A0A218WXI4</accession>
<sequence length="508" mass="55801">MNFVCRNSIRPFSGYALLKREFGTKLKQAIKVGTDPTGTDPNARKVIGTDPKGTDPNAGKVIGTDPKGTDPNARKTRQGCKRHERGFSANLRCKKVSSHGLVDPARLQEAQASWLDELAVQESKLSLTRQVCKRHERSGSANLLCKNLNSHGLADQAMLQEARASWLGELAVMESKLARDSSHGKVARGTSETRQGCKRHKRGGSASLRCRKVSSHGLANPARLQEARGRWLSELEVQESKLTRVSRPDKVSRGKSEVESKLARVIKPGKVARGTSEVARRTCGAGSANLLCRKVNSNGLADRARLQEARARWLGELAVQESKLARLTRQGCKRDERGGSANLRCRKVSSHGLANPARSQEARARWLSELAVQESKLARVARGTSEIGQGCKRNERSGSANLRCKKLNLHRLADPTMLQEARARWLGELAVMESKLSLTRQGCKRHERRGSANLRCKKLNTQGLADPARLKEARAWWLGELAVHESKLARVSGTGKVARGTSEVARQT</sequence>
<feature type="region of interest" description="Disordered" evidence="1">
    <location>
        <begin position="181"/>
        <end position="206"/>
    </location>
</feature>
<evidence type="ECO:0000256" key="1">
    <source>
        <dbReference type="SAM" id="MobiDB-lite"/>
    </source>
</evidence>
<reference evidence="3" key="1">
    <citation type="journal article" date="2017" name="Plant J.">
        <title>The pomegranate (Punica granatum L.) genome and the genomics of punicalagin biosynthesis.</title>
        <authorList>
            <person name="Qin G."/>
            <person name="Xu C."/>
            <person name="Ming R."/>
            <person name="Tang H."/>
            <person name="Guyot R."/>
            <person name="Kramer E.M."/>
            <person name="Hu Y."/>
            <person name="Yi X."/>
            <person name="Qi Y."/>
            <person name="Xu X."/>
            <person name="Gao Z."/>
            <person name="Pan H."/>
            <person name="Jian J."/>
            <person name="Tian Y."/>
            <person name="Yue Z."/>
            <person name="Xu Y."/>
        </authorList>
    </citation>
    <scope>NUCLEOTIDE SEQUENCE [LARGE SCALE GENOMIC DNA]</scope>
    <source>
        <strain evidence="3">cv. Dabenzi</strain>
    </source>
</reference>
<feature type="region of interest" description="Disordered" evidence="1">
    <location>
        <begin position="33"/>
        <end position="81"/>
    </location>
</feature>
<dbReference type="EMBL" id="MTKT01002756">
    <property type="protein sequence ID" value="OWM77090.1"/>
    <property type="molecule type" value="Genomic_DNA"/>
</dbReference>
<organism evidence="2 3">
    <name type="scientific">Punica granatum</name>
    <name type="common">Pomegranate</name>
    <dbReference type="NCBI Taxonomy" id="22663"/>
    <lineage>
        <taxon>Eukaryota</taxon>
        <taxon>Viridiplantae</taxon>
        <taxon>Streptophyta</taxon>
        <taxon>Embryophyta</taxon>
        <taxon>Tracheophyta</taxon>
        <taxon>Spermatophyta</taxon>
        <taxon>Magnoliopsida</taxon>
        <taxon>eudicotyledons</taxon>
        <taxon>Gunneridae</taxon>
        <taxon>Pentapetalae</taxon>
        <taxon>rosids</taxon>
        <taxon>malvids</taxon>
        <taxon>Myrtales</taxon>
        <taxon>Lythraceae</taxon>
        <taxon>Punica</taxon>
    </lineage>
</organism>
<dbReference type="Proteomes" id="UP000197138">
    <property type="component" value="Unassembled WGS sequence"/>
</dbReference>
<name>A0A218WXI4_PUNGR</name>
<comment type="caution">
    <text evidence="2">The sequence shown here is derived from an EMBL/GenBank/DDBJ whole genome shotgun (WGS) entry which is preliminary data.</text>
</comment>
<dbReference type="AlphaFoldDB" id="A0A218WXI4"/>
<proteinExistence type="predicted"/>
<evidence type="ECO:0000313" key="2">
    <source>
        <dbReference type="EMBL" id="OWM77090.1"/>
    </source>
</evidence>
<gene>
    <name evidence="2" type="ORF">CDL15_Pgr007985</name>
</gene>
<protein>
    <submittedName>
        <fullName evidence="2">Uncharacterized protein</fullName>
    </submittedName>
</protein>
<feature type="compositionally biased region" description="Basic residues" evidence="1">
    <location>
        <begin position="196"/>
        <end position="206"/>
    </location>
</feature>